<evidence type="ECO:0000259" key="3">
    <source>
        <dbReference type="PROSITE" id="PS50110"/>
    </source>
</evidence>
<evidence type="ECO:0000313" key="5">
    <source>
        <dbReference type="Proteomes" id="UP001064933"/>
    </source>
</evidence>
<gene>
    <name evidence="4" type="ORF">N4261_05505</name>
</gene>
<dbReference type="Proteomes" id="UP001064933">
    <property type="component" value="Chromosome"/>
</dbReference>
<feature type="domain" description="Response regulatory" evidence="3">
    <location>
        <begin position="4"/>
        <end position="119"/>
    </location>
</feature>
<sequence length="126" mass="13880">MHHRLLVVDDNVDLADAVAALAETWGWEARTCHSAKDGALVEEVFLPHVVITDVYKTATQGAHLAQELRQRRGDTLMLAAMSGCGGLMDLERRYPQLFDAAFEKPVSTDALRNLLRVAAEKLPAAR</sequence>
<dbReference type="RefSeq" id="WP_261759205.1">
    <property type="nucleotide sequence ID" value="NZ_CP104562.2"/>
</dbReference>
<dbReference type="PANTHER" id="PTHR44591:SF3">
    <property type="entry name" value="RESPONSE REGULATORY DOMAIN-CONTAINING PROTEIN"/>
    <property type="match status" value="1"/>
</dbReference>
<dbReference type="Gene3D" id="3.40.50.2300">
    <property type="match status" value="1"/>
</dbReference>
<organism evidence="4 5">
    <name type="scientific">Roseateles amylovorans</name>
    <dbReference type="NCBI Taxonomy" id="2978473"/>
    <lineage>
        <taxon>Bacteria</taxon>
        <taxon>Pseudomonadati</taxon>
        <taxon>Pseudomonadota</taxon>
        <taxon>Betaproteobacteria</taxon>
        <taxon>Burkholderiales</taxon>
        <taxon>Sphaerotilaceae</taxon>
        <taxon>Roseateles</taxon>
    </lineage>
</organism>
<keyword evidence="5" id="KW-1185">Reference proteome</keyword>
<name>A0ABY6B854_9BURK</name>
<reference evidence="4" key="1">
    <citation type="submission" date="2022-10" db="EMBL/GenBank/DDBJ databases">
        <title>Characterization and whole genome sequencing of a new Roseateles species, isolated from fresh water.</title>
        <authorList>
            <person name="Guliayeva D.Y."/>
            <person name="Akhremchuk A.E."/>
            <person name="Sikolenko M.A."/>
            <person name="Valentovich L.N."/>
            <person name="Sidarenka A.V."/>
        </authorList>
    </citation>
    <scope>NUCLEOTIDE SEQUENCE</scope>
    <source>
        <strain evidence="4">BIM B-1768</strain>
    </source>
</reference>
<dbReference type="SMART" id="SM00448">
    <property type="entry name" value="REC"/>
    <property type="match status" value="1"/>
</dbReference>
<dbReference type="PROSITE" id="PS50110">
    <property type="entry name" value="RESPONSE_REGULATORY"/>
    <property type="match status" value="1"/>
</dbReference>
<evidence type="ECO:0000256" key="2">
    <source>
        <dbReference type="PROSITE-ProRule" id="PRU00169"/>
    </source>
</evidence>
<keyword evidence="1 2" id="KW-0597">Phosphoprotein</keyword>
<protein>
    <recommendedName>
        <fullName evidence="3">Response regulatory domain-containing protein</fullName>
    </recommendedName>
</protein>
<dbReference type="PANTHER" id="PTHR44591">
    <property type="entry name" value="STRESS RESPONSE REGULATOR PROTEIN 1"/>
    <property type="match status" value="1"/>
</dbReference>
<dbReference type="InterPro" id="IPR050595">
    <property type="entry name" value="Bact_response_regulator"/>
</dbReference>
<dbReference type="SUPFAM" id="SSF52172">
    <property type="entry name" value="CheY-like"/>
    <property type="match status" value="1"/>
</dbReference>
<feature type="modified residue" description="4-aspartylphosphate" evidence="2">
    <location>
        <position position="53"/>
    </location>
</feature>
<dbReference type="EMBL" id="CP104562">
    <property type="protein sequence ID" value="UXH79386.1"/>
    <property type="molecule type" value="Genomic_DNA"/>
</dbReference>
<evidence type="ECO:0000256" key="1">
    <source>
        <dbReference type="ARBA" id="ARBA00022553"/>
    </source>
</evidence>
<evidence type="ECO:0000313" key="4">
    <source>
        <dbReference type="EMBL" id="UXH79386.1"/>
    </source>
</evidence>
<dbReference type="InterPro" id="IPR001789">
    <property type="entry name" value="Sig_transdc_resp-reg_receiver"/>
</dbReference>
<proteinExistence type="predicted"/>
<dbReference type="InterPro" id="IPR011006">
    <property type="entry name" value="CheY-like_superfamily"/>
</dbReference>
<accession>A0ABY6B854</accession>